<accession>A0A090Q1Z6</accession>
<evidence type="ECO:0000259" key="2">
    <source>
        <dbReference type="Pfam" id="PF12770"/>
    </source>
</evidence>
<evidence type="ECO:0000313" key="4">
    <source>
        <dbReference type="Proteomes" id="UP000029221"/>
    </source>
</evidence>
<sequence length="981" mass="113780">MLFLLACKKTEDSSFNKQINTHVESIIETDRINDSLSKKFYQQVQDSIAVNNINPSLISLLDSTTFYYDKVKVKDLNYLNEIYKLNYSFRYYQNDVENAVLKIKQFLKIYNSLENKDYKIELPAIDYLVNGLLRTSDCSVAIDDYIKPTVRKIDSLIKIESTPENLEFLETAKLSLYQNHLSCTQVMDNGFEKIKVLKEIEPLLTPKYKGKDYLFQILDLINNVSDTYHSLGDYDKFQLYLHMYENLPAERDAIDKQILMDRYMMHATNVKSDSLFFKYYDESSRIYQTSRNEYPEFSDEYITIAHWQRIAHERKARYLLKHVDSSDKEIATLLHKAIKLVSNFQNDNYINPINAYKNLVEYHLANKRIDSAVFYLNKHLKKSKTLEDSYHIRDNYFLKTLVKIQSRNKDSIIRSLNDYYEHLGISNIDSFINKPELLKETSLSESSVKRFIKLAHSLHRTATNNQDDVLLHKSKELFLLSTGLINQMNLIVNNNSNYVIQIDKINNALVQIDDKLSQLNALNEDDIFKTVIALEQNHSVEIKLKSRLYKNVKNDSVLLSWLSQKYSLEKRIKKISQEQSKDSISQFSYPTLVNDLNNVNQNIEENYPYLSTNKQGQITISSLKSLASQQTSHVYYNGDDGLYLYSVSQNPYTIRLLNNEEFNNINHRTIQSIANKEPLLPTINIGNKQFTNVTITRYGATQNLPLHYLVSNYAGKNISYSLQLQSHQFDGDQRPSSSLIITPSYTNVSNSLAAVIERSGSYSLPFARDEATYISKLFDGTLFIDEDATKEKYIENAPNHNVHHLAMHAVIDEENDYDARLLFQGEKDEDFLNLEEIYKLHLNADLVTLSACNTAYGKIDPIEGAMSLSRAFQYAGARATITSLWRVPDRETSIIMKSFYSHLKKGQPKDVALRLAQEEYVSNQVEEEFKHPYYWAGFILTGDTNPIIYSDSPLENLWYVSPFILLLIVLYITLSRKRKKQ</sequence>
<keyword evidence="4" id="KW-1185">Reference proteome</keyword>
<keyword evidence="1" id="KW-0472">Membrane</keyword>
<dbReference type="EMBL" id="BBML01000002">
    <property type="protein sequence ID" value="GAK96217.1"/>
    <property type="molecule type" value="Genomic_DNA"/>
</dbReference>
<comment type="caution">
    <text evidence="3">The sequence shown here is derived from an EMBL/GenBank/DDBJ whole genome shotgun (WGS) entry which is preliminary data.</text>
</comment>
<keyword evidence="1" id="KW-0812">Transmembrane</keyword>
<dbReference type="eggNOG" id="COG4995">
    <property type="taxonomic scope" value="Bacteria"/>
</dbReference>
<dbReference type="AlphaFoldDB" id="A0A090Q1Z6"/>
<evidence type="ECO:0000256" key="1">
    <source>
        <dbReference type="SAM" id="Phobius"/>
    </source>
</evidence>
<dbReference type="InterPro" id="IPR024983">
    <property type="entry name" value="CHAT_dom"/>
</dbReference>
<feature type="transmembrane region" description="Helical" evidence="1">
    <location>
        <begin position="957"/>
        <end position="974"/>
    </location>
</feature>
<dbReference type="STRING" id="319236.BST91_09040"/>
<proteinExistence type="predicted"/>
<feature type="domain" description="CHAT" evidence="2">
    <location>
        <begin position="699"/>
        <end position="943"/>
    </location>
</feature>
<reference evidence="3" key="1">
    <citation type="journal article" date="2014" name="Genome Announc.">
        <title>Draft Genome Sequences of Marine Flavobacterium Nonlabens Strains NR17, NR24, NR27, NR32, NR33, and Ara13.</title>
        <authorList>
            <person name="Nakanishi M."/>
            <person name="Meirelles P."/>
            <person name="Suzuki R."/>
            <person name="Takatani N."/>
            <person name="Mino S."/>
            <person name="Suda W."/>
            <person name="Oshima K."/>
            <person name="Hattori M."/>
            <person name="Ohkuma M."/>
            <person name="Hosokawa M."/>
            <person name="Miyashita K."/>
            <person name="Thompson F.L."/>
            <person name="Niwa A."/>
            <person name="Sawabe T."/>
            <person name="Sawabe T."/>
        </authorList>
    </citation>
    <scope>NUCLEOTIDE SEQUENCE [LARGE SCALE GENOMIC DNA]</scope>
    <source>
        <strain evidence="3">JCM 19294</strain>
    </source>
</reference>
<dbReference type="Proteomes" id="UP000029221">
    <property type="component" value="Unassembled WGS sequence"/>
</dbReference>
<keyword evidence="1" id="KW-1133">Transmembrane helix</keyword>
<dbReference type="Pfam" id="PF12770">
    <property type="entry name" value="CHAT"/>
    <property type="match status" value="1"/>
</dbReference>
<protein>
    <recommendedName>
        <fullName evidence="2">CHAT domain-containing protein</fullName>
    </recommendedName>
</protein>
<dbReference type="PANTHER" id="PTHR10098">
    <property type="entry name" value="RAPSYN-RELATED"/>
    <property type="match status" value="1"/>
</dbReference>
<gene>
    <name evidence="3" type="ORF">JCM19294_1730</name>
</gene>
<evidence type="ECO:0000313" key="3">
    <source>
        <dbReference type="EMBL" id="GAK96217.1"/>
    </source>
</evidence>
<name>A0A090Q1Z6_9FLAO</name>
<organism evidence="3 4">
    <name type="scientific">Nonlabens tegetincola</name>
    <dbReference type="NCBI Taxonomy" id="323273"/>
    <lineage>
        <taxon>Bacteria</taxon>
        <taxon>Pseudomonadati</taxon>
        <taxon>Bacteroidota</taxon>
        <taxon>Flavobacteriia</taxon>
        <taxon>Flavobacteriales</taxon>
        <taxon>Flavobacteriaceae</taxon>
        <taxon>Nonlabens</taxon>
    </lineage>
</organism>